<sequence>MCRRILAALLLTGALSGCSAATFVPEHQETPPAPVTFVIEISGTPGVSFEGSLGSATASRSIEGQVPAQFTVETAIAVVATVTKKVEDGELTIRVLRAGQEVVRRTTTAPFGNILLVYTVR</sequence>
<feature type="signal peptide" evidence="1">
    <location>
        <begin position="1"/>
        <end position="20"/>
    </location>
</feature>
<reference evidence="2 3" key="1">
    <citation type="journal article" date="2019" name="Nat. Microbiol.">
        <title>Mediterranean grassland soil C-N compound turnover is dependent on rainfall and depth, and is mediated by genomically divergent microorganisms.</title>
        <authorList>
            <person name="Diamond S."/>
            <person name="Andeer P.F."/>
            <person name="Li Z."/>
            <person name="Crits-Christoph A."/>
            <person name="Burstein D."/>
            <person name="Anantharaman K."/>
            <person name="Lane K.R."/>
            <person name="Thomas B.C."/>
            <person name="Pan C."/>
            <person name="Northen T.R."/>
            <person name="Banfield J.F."/>
        </authorList>
    </citation>
    <scope>NUCLEOTIDE SEQUENCE [LARGE SCALE GENOMIC DNA]</scope>
    <source>
        <strain evidence="2">NP_7</strain>
    </source>
</reference>
<name>A0A537J1A7_9BACT</name>
<evidence type="ECO:0000256" key="1">
    <source>
        <dbReference type="SAM" id="SignalP"/>
    </source>
</evidence>
<organism evidence="2 3">
    <name type="scientific">Candidatus Segetimicrobium genomatis</name>
    <dbReference type="NCBI Taxonomy" id="2569760"/>
    <lineage>
        <taxon>Bacteria</taxon>
        <taxon>Bacillati</taxon>
        <taxon>Candidatus Sysuimicrobiota</taxon>
        <taxon>Candidatus Sysuimicrobiia</taxon>
        <taxon>Candidatus Sysuimicrobiales</taxon>
        <taxon>Candidatus Segetimicrobiaceae</taxon>
        <taxon>Candidatus Segetimicrobium</taxon>
    </lineage>
</organism>
<accession>A0A537J1A7</accession>
<dbReference type="AlphaFoldDB" id="A0A537J1A7"/>
<dbReference type="EMBL" id="VBAO01000476">
    <property type="protein sequence ID" value="TMI77341.1"/>
    <property type="molecule type" value="Genomic_DNA"/>
</dbReference>
<dbReference type="PROSITE" id="PS51257">
    <property type="entry name" value="PROKAR_LIPOPROTEIN"/>
    <property type="match status" value="1"/>
</dbReference>
<evidence type="ECO:0000313" key="3">
    <source>
        <dbReference type="Proteomes" id="UP000320048"/>
    </source>
</evidence>
<dbReference type="Proteomes" id="UP000320048">
    <property type="component" value="Unassembled WGS sequence"/>
</dbReference>
<comment type="caution">
    <text evidence="2">The sequence shown here is derived from an EMBL/GenBank/DDBJ whole genome shotgun (WGS) entry which is preliminary data.</text>
</comment>
<gene>
    <name evidence="2" type="ORF">E6H04_14385</name>
</gene>
<keyword evidence="1" id="KW-0732">Signal</keyword>
<evidence type="ECO:0000313" key="2">
    <source>
        <dbReference type="EMBL" id="TMI77341.1"/>
    </source>
</evidence>
<feature type="chain" id="PRO_5022238289" description="Lipoprotein" evidence="1">
    <location>
        <begin position="21"/>
        <end position="121"/>
    </location>
</feature>
<evidence type="ECO:0008006" key="4">
    <source>
        <dbReference type="Google" id="ProtNLM"/>
    </source>
</evidence>
<protein>
    <recommendedName>
        <fullName evidence="4">Lipoprotein</fullName>
    </recommendedName>
</protein>
<proteinExistence type="predicted"/>